<evidence type="ECO:0000313" key="4">
    <source>
        <dbReference type="Proteomes" id="UP000287527"/>
    </source>
</evidence>
<evidence type="ECO:0000313" key="3">
    <source>
        <dbReference type="EMBL" id="RWW93833.1"/>
    </source>
</evidence>
<dbReference type="OrthoDB" id="975117at2"/>
<feature type="chain" id="PRO_5018553442" description="SusE outer membrane protein domain-containing protein" evidence="1">
    <location>
        <begin position="23"/>
        <end position="367"/>
    </location>
</feature>
<feature type="domain" description="SusE outer membrane protein" evidence="2">
    <location>
        <begin position="23"/>
        <end position="128"/>
    </location>
</feature>
<protein>
    <recommendedName>
        <fullName evidence="2">SusE outer membrane protein domain-containing protein</fullName>
    </recommendedName>
</protein>
<dbReference type="Proteomes" id="UP000287527">
    <property type="component" value="Unassembled WGS sequence"/>
</dbReference>
<evidence type="ECO:0000259" key="2">
    <source>
        <dbReference type="Pfam" id="PF14292"/>
    </source>
</evidence>
<feature type="signal peptide" evidence="1">
    <location>
        <begin position="1"/>
        <end position="22"/>
    </location>
</feature>
<gene>
    <name evidence="3" type="ORF">EPI11_14965</name>
</gene>
<proteinExistence type="predicted"/>
<dbReference type="AlphaFoldDB" id="A0A3S3SA59"/>
<dbReference type="Gene3D" id="2.60.40.3620">
    <property type="match status" value="2"/>
</dbReference>
<dbReference type="InterPro" id="IPR025970">
    <property type="entry name" value="SusE"/>
</dbReference>
<comment type="caution">
    <text evidence="3">The sequence shown here is derived from an EMBL/GenBank/DDBJ whole genome shotgun (WGS) entry which is preliminary data.</text>
</comment>
<evidence type="ECO:0000256" key="1">
    <source>
        <dbReference type="SAM" id="SignalP"/>
    </source>
</evidence>
<dbReference type="EMBL" id="SBII01000011">
    <property type="protein sequence ID" value="RWW93833.1"/>
    <property type="molecule type" value="Genomic_DNA"/>
</dbReference>
<keyword evidence="1" id="KW-0732">Signal</keyword>
<sequence>MKKILNLSVISLLFLSIMSCSRDDDKTVATAADAPVLISPQDGTAIVLDKELKENPAITLVWNHGNYDVATEITYTIQMAVAGTDFATVIDAGITSKRVYSMTVADLNDKALKAGLKPLEAAKLDVRIVSSLGDNKAMPMISNAISITVTPYSAADPTLFLVGQPQAYYGPDAWKPETGIAMRYIGDGTTKLFEAYVKVGADDALKFITVQGSWDDVNAVNGNYGKADTDGTLKNDNGGDIKVAATDGDGFYYIQVDLDNLTYKSVKMNWGIIGAATPGGWDGETPMLYDFANNKFKITATLTADEMKFRAKNAGDFIYASEWKFQVGNADPKVAYDNGSGNFTVTAGEHNIELEIGFKGAATLTGI</sequence>
<keyword evidence="4" id="KW-1185">Reference proteome</keyword>
<accession>A0A3S3SA59</accession>
<reference evidence="3 4" key="1">
    <citation type="submission" date="2019-01" db="EMBL/GenBank/DDBJ databases">
        <title>Flavobacterium sp. nov.,isolated from freshwater.</title>
        <authorList>
            <person name="Zhang R."/>
            <person name="Du Z.-J."/>
        </authorList>
    </citation>
    <scope>NUCLEOTIDE SEQUENCE [LARGE SCALE GENOMIC DNA]</scope>
    <source>
        <strain evidence="3 4">1E403</strain>
    </source>
</reference>
<organism evidence="3 4">
    <name type="scientific">Flavobacterium cerinum</name>
    <dbReference type="NCBI Taxonomy" id="2502784"/>
    <lineage>
        <taxon>Bacteria</taxon>
        <taxon>Pseudomonadati</taxon>
        <taxon>Bacteroidota</taxon>
        <taxon>Flavobacteriia</taxon>
        <taxon>Flavobacteriales</taxon>
        <taxon>Flavobacteriaceae</taxon>
        <taxon>Flavobacterium</taxon>
    </lineage>
</organism>
<dbReference type="Pfam" id="PF14292">
    <property type="entry name" value="SusE"/>
    <property type="match status" value="1"/>
</dbReference>
<name>A0A3S3SA59_9FLAO</name>
<dbReference type="RefSeq" id="WP_128390788.1">
    <property type="nucleotide sequence ID" value="NZ_SBII01000011.1"/>
</dbReference>
<dbReference type="PROSITE" id="PS51257">
    <property type="entry name" value="PROKAR_LIPOPROTEIN"/>
    <property type="match status" value="1"/>
</dbReference>